<evidence type="ECO:0000256" key="1">
    <source>
        <dbReference type="ARBA" id="ARBA00004418"/>
    </source>
</evidence>
<evidence type="ECO:0000256" key="4">
    <source>
        <dbReference type="ARBA" id="ARBA00022764"/>
    </source>
</evidence>
<keyword evidence="3" id="KW-0732">Signal</keyword>
<evidence type="ECO:0000313" key="7">
    <source>
        <dbReference type="EMBL" id="QIM51004.1"/>
    </source>
</evidence>
<comment type="subcellular location">
    <subcellularLocation>
        <location evidence="1">Periplasm</location>
    </subcellularLocation>
</comment>
<proteinExistence type="inferred from homology"/>
<dbReference type="InterPro" id="IPR005588">
    <property type="entry name" value="MucB_RseB"/>
</dbReference>
<evidence type="ECO:0000256" key="2">
    <source>
        <dbReference type="ARBA" id="ARBA00008150"/>
    </source>
</evidence>
<dbReference type="InterPro" id="IPR038484">
    <property type="entry name" value="MucB/RseB_C_sf"/>
</dbReference>
<reference evidence="7 8" key="1">
    <citation type="submission" date="2020-03" db="EMBL/GenBank/DDBJ databases">
        <title>Hydrogenophaga sp. nov. isolated from cyanobacterial mat.</title>
        <authorList>
            <person name="Thorat V."/>
            <person name="Kirdat K."/>
            <person name="Tiwarekar B."/>
            <person name="Costa E.D."/>
            <person name="Yadav A."/>
        </authorList>
    </citation>
    <scope>NUCLEOTIDE SEQUENCE [LARGE SCALE GENOMIC DNA]</scope>
    <source>
        <strain evidence="7 8">BA0156</strain>
    </source>
</reference>
<dbReference type="InterPro" id="IPR033434">
    <property type="entry name" value="MucB/RseB_N"/>
</dbReference>
<dbReference type="Gene3D" id="2.50.20.10">
    <property type="entry name" value="Lipoprotein localisation LolA/LolB/LppX"/>
    <property type="match status" value="1"/>
</dbReference>
<dbReference type="EMBL" id="CP049989">
    <property type="protein sequence ID" value="QIM51004.1"/>
    <property type="molecule type" value="Genomic_DNA"/>
</dbReference>
<dbReference type="InterPro" id="IPR033436">
    <property type="entry name" value="MucB/RseB_C"/>
</dbReference>
<organism evidence="7 8">
    <name type="scientific">Hydrogenophaga crocea</name>
    <dbReference type="NCBI Taxonomy" id="2716225"/>
    <lineage>
        <taxon>Bacteria</taxon>
        <taxon>Pseudomonadati</taxon>
        <taxon>Pseudomonadota</taxon>
        <taxon>Betaproteobacteria</taxon>
        <taxon>Burkholderiales</taxon>
        <taxon>Comamonadaceae</taxon>
        <taxon>Hydrogenophaga</taxon>
    </lineage>
</organism>
<comment type="similarity">
    <text evidence="2">Belongs to the RseB family.</text>
</comment>
<gene>
    <name evidence="7" type="ORF">G9Q37_02080</name>
</gene>
<protein>
    <submittedName>
        <fullName evidence="7">Transcriptional regulator</fullName>
    </submittedName>
</protein>
<dbReference type="GO" id="GO:0032885">
    <property type="term" value="P:regulation of polysaccharide biosynthetic process"/>
    <property type="evidence" value="ECO:0007669"/>
    <property type="project" value="TreeGrafter"/>
</dbReference>
<evidence type="ECO:0000313" key="8">
    <source>
        <dbReference type="Proteomes" id="UP000503162"/>
    </source>
</evidence>
<sequence length="353" mass="39100">MPVDALTVVRRPRPLRLRRWGAALIVSACAGWASAPLMAQTSSSGGAAPLPSTRSVNDWLSRMHEASRYRAYTGTLVVTSGSAMSASKIWHVCDGNQQMERVEMLTGAPRTTMRRNNEVITFEPETRKAVVEKRESLGMFPDLVRTPKNVIPQFYGSREIGAQRVAGHLADMVEILPRDEFRFGYRVWSEQKSGLVVKLQTLDSRGRVLEQVAFSELQLDAPVSMDKLARLMKDTRGYEVVKPTMRKTTPQAEGWRLKETVPGFASMSCHTRDADASTPPGQAPMQWVFSDGLASVSLFVEPFDAQRHGQEGEAALGATYSVSRRVGDHWVTAVGEVPPATLQRFAQSLERIP</sequence>
<name>A0A6G8ICT2_9BURK</name>
<feature type="domain" description="MucB/RseB C-terminal" evidence="6">
    <location>
        <begin position="251"/>
        <end position="350"/>
    </location>
</feature>
<dbReference type="Proteomes" id="UP000503162">
    <property type="component" value="Chromosome"/>
</dbReference>
<keyword evidence="4" id="KW-0574">Periplasm</keyword>
<dbReference type="GO" id="GO:0045152">
    <property type="term" value="F:antisigma factor binding"/>
    <property type="evidence" value="ECO:0007669"/>
    <property type="project" value="TreeGrafter"/>
</dbReference>
<dbReference type="PANTHER" id="PTHR38782">
    <property type="match status" value="1"/>
</dbReference>
<dbReference type="Pfam" id="PF03888">
    <property type="entry name" value="MucB_RseB"/>
    <property type="match status" value="1"/>
</dbReference>
<dbReference type="Pfam" id="PF17188">
    <property type="entry name" value="MucB_RseB_C"/>
    <property type="match status" value="1"/>
</dbReference>
<evidence type="ECO:0000256" key="3">
    <source>
        <dbReference type="ARBA" id="ARBA00022729"/>
    </source>
</evidence>
<evidence type="ECO:0000259" key="5">
    <source>
        <dbReference type="Pfam" id="PF03888"/>
    </source>
</evidence>
<feature type="domain" description="MucB/RseB N-terminal" evidence="5">
    <location>
        <begin position="56"/>
        <end position="231"/>
    </location>
</feature>
<dbReference type="GO" id="GO:0030288">
    <property type="term" value="C:outer membrane-bounded periplasmic space"/>
    <property type="evidence" value="ECO:0007669"/>
    <property type="project" value="TreeGrafter"/>
</dbReference>
<accession>A0A6G8ICT2</accession>
<dbReference type="PANTHER" id="PTHR38782:SF1">
    <property type="entry name" value="SIGMA-E FACTOR REGULATORY PROTEIN RSEB"/>
    <property type="match status" value="1"/>
</dbReference>
<dbReference type="RefSeq" id="WP_166223882.1">
    <property type="nucleotide sequence ID" value="NZ_CP049989.1"/>
</dbReference>
<dbReference type="Gene3D" id="3.30.200.100">
    <property type="entry name" value="MucB/RseB, C-terminal domain"/>
    <property type="match status" value="1"/>
</dbReference>
<dbReference type="KEGG" id="hcz:G9Q37_02080"/>
<dbReference type="AlphaFoldDB" id="A0A6G8ICT2"/>
<keyword evidence="8" id="KW-1185">Reference proteome</keyword>
<evidence type="ECO:0000259" key="6">
    <source>
        <dbReference type="Pfam" id="PF17188"/>
    </source>
</evidence>
<dbReference type="PIRSF" id="PIRSF005427">
    <property type="entry name" value="RseB"/>
    <property type="match status" value="1"/>
</dbReference>
<dbReference type="CDD" id="cd16327">
    <property type="entry name" value="RseB"/>
    <property type="match status" value="1"/>
</dbReference>